<dbReference type="Gene3D" id="2.30.42.10">
    <property type="match status" value="2"/>
</dbReference>
<dbReference type="GO" id="GO:0004222">
    <property type="term" value="F:metalloendopeptidase activity"/>
    <property type="evidence" value="ECO:0007669"/>
    <property type="project" value="InterPro"/>
</dbReference>
<reference evidence="7" key="1">
    <citation type="journal article" date="2014" name="Int. J. Syst. Evol. Microbiol.">
        <title>Complete genome sequence of Corynebacterium casei LMG S-19264T (=DSM 44701T), isolated from a smear-ripened cheese.</title>
        <authorList>
            <consortium name="US DOE Joint Genome Institute (JGI-PGF)"/>
            <person name="Walter F."/>
            <person name="Albersmeier A."/>
            <person name="Kalinowski J."/>
            <person name="Ruckert C."/>
        </authorList>
    </citation>
    <scope>NUCLEOTIDE SEQUENCE</scope>
    <source>
        <strain evidence="7">JCM 17820</strain>
    </source>
</reference>
<dbReference type="CDD" id="cd06159">
    <property type="entry name" value="S2P-M50_PDZ_Arch"/>
    <property type="match status" value="1"/>
</dbReference>
<dbReference type="RefSeq" id="WP_188996040.1">
    <property type="nucleotide sequence ID" value="NZ_BMOU01000002.1"/>
</dbReference>
<dbReference type="InterPro" id="IPR001193">
    <property type="entry name" value="MBTPS2"/>
</dbReference>
<evidence type="ECO:0000313" key="8">
    <source>
        <dbReference type="Proteomes" id="UP000605784"/>
    </source>
</evidence>
<dbReference type="InterPro" id="IPR008915">
    <property type="entry name" value="Peptidase_M50"/>
</dbReference>
<dbReference type="SUPFAM" id="SSF50156">
    <property type="entry name" value="PDZ domain-like"/>
    <property type="match status" value="2"/>
</dbReference>
<evidence type="ECO:0000256" key="5">
    <source>
        <dbReference type="SAM" id="Phobius"/>
    </source>
</evidence>
<dbReference type="Pfam" id="PF02163">
    <property type="entry name" value="Peptidase_M50"/>
    <property type="match status" value="1"/>
</dbReference>
<protein>
    <recommendedName>
        <fullName evidence="6">Peptidase M50 domain-containing protein</fullName>
    </recommendedName>
</protein>
<dbReference type="PANTHER" id="PTHR13325:SF3">
    <property type="entry name" value="MEMBRANE-BOUND TRANSCRIPTION FACTOR SITE-2 PROTEASE"/>
    <property type="match status" value="1"/>
</dbReference>
<keyword evidence="2 5" id="KW-0812">Transmembrane</keyword>
<evidence type="ECO:0000256" key="2">
    <source>
        <dbReference type="ARBA" id="ARBA00022692"/>
    </source>
</evidence>
<dbReference type="PANTHER" id="PTHR13325">
    <property type="entry name" value="PROTEASE M50 MEMBRANE-BOUND TRANSCRIPTION FACTOR SITE 2 PROTEASE"/>
    <property type="match status" value="1"/>
</dbReference>
<name>A0A830GME9_9EURY</name>
<dbReference type="EMBL" id="BMOU01000002">
    <property type="protein sequence ID" value="GGN91668.1"/>
    <property type="molecule type" value="Genomic_DNA"/>
</dbReference>
<feature type="transmembrane region" description="Helical" evidence="5">
    <location>
        <begin position="560"/>
        <end position="582"/>
    </location>
</feature>
<feature type="transmembrane region" description="Helical" evidence="5">
    <location>
        <begin position="62"/>
        <end position="87"/>
    </location>
</feature>
<dbReference type="AlphaFoldDB" id="A0A830GME9"/>
<feature type="domain" description="Peptidase M50" evidence="6">
    <location>
        <begin position="123"/>
        <end position="571"/>
    </location>
</feature>
<evidence type="ECO:0000313" key="7">
    <source>
        <dbReference type="EMBL" id="GGN91668.1"/>
    </source>
</evidence>
<reference evidence="7" key="2">
    <citation type="submission" date="2020-09" db="EMBL/GenBank/DDBJ databases">
        <authorList>
            <person name="Sun Q."/>
            <person name="Ohkuma M."/>
        </authorList>
    </citation>
    <scope>NUCLEOTIDE SEQUENCE</scope>
    <source>
        <strain evidence="7">JCM 17820</strain>
    </source>
</reference>
<evidence type="ECO:0000259" key="6">
    <source>
        <dbReference type="Pfam" id="PF02163"/>
    </source>
</evidence>
<keyword evidence="8" id="KW-1185">Reference proteome</keyword>
<dbReference type="GO" id="GO:0005737">
    <property type="term" value="C:cytoplasm"/>
    <property type="evidence" value="ECO:0007669"/>
    <property type="project" value="TreeGrafter"/>
</dbReference>
<feature type="transmembrane region" description="Helical" evidence="5">
    <location>
        <begin position="6"/>
        <end position="24"/>
    </location>
</feature>
<organism evidence="7 8">
    <name type="scientific">Haloarcula pellucida</name>
    <dbReference type="NCBI Taxonomy" id="1427151"/>
    <lineage>
        <taxon>Archaea</taxon>
        <taxon>Methanobacteriati</taxon>
        <taxon>Methanobacteriota</taxon>
        <taxon>Stenosarchaea group</taxon>
        <taxon>Halobacteria</taxon>
        <taxon>Halobacteriales</taxon>
        <taxon>Haloarculaceae</taxon>
        <taxon>Haloarcula</taxon>
    </lineage>
</organism>
<dbReference type="InterPro" id="IPR036034">
    <property type="entry name" value="PDZ_sf"/>
</dbReference>
<dbReference type="GO" id="GO:0016020">
    <property type="term" value="C:membrane"/>
    <property type="evidence" value="ECO:0007669"/>
    <property type="project" value="InterPro"/>
</dbReference>
<dbReference type="GO" id="GO:0012505">
    <property type="term" value="C:endomembrane system"/>
    <property type="evidence" value="ECO:0007669"/>
    <property type="project" value="UniProtKB-SubCell"/>
</dbReference>
<keyword evidence="3 5" id="KW-1133">Transmembrane helix</keyword>
<feature type="transmembrane region" description="Helical" evidence="5">
    <location>
        <begin position="192"/>
        <end position="216"/>
    </location>
</feature>
<evidence type="ECO:0000256" key="4">
    <source>
        <dbReference type="ARBA" id="ARBA00023136"/>
    </source>
</evidence>
<sequence>MVSTLTWVLVGVVAYTLVAMALKARGVVPDFIRFSGPITTIHTQSGKILLERLARPKRFWRAWTNLGFGVALVVMVGSFLLVVLGAYQAVVNPQPSQLTEPRNVLVIPGVNDFLPLSVAPEILAGFVITLVVHEGGHGLLCRVGDIDIESMGIATIALVPLGAFVEPDEEDVQTADRGAQARMYVAGVTNNFAVALLCLALLFGPVVGAISVVGGVPIGGTLPQSPADEAGIDSGAVITTVDGQPVANSSDLDRRLEDAGGTVDVGLRNGETRTVTRSVVVNSAVEGSPLGINQTIVAVNGTEVRTTTQFRAATENRSVATFTLDDGETVTTPVGGYAVVSDDGPLAAEGAPTDQPLYITSVDGQRTPNASAVFRSLSGSEPGEQVRITGYAGGERQVYEITLTERSDLDPGIGVQYVARGTSGFTSNDFGIQAYPANTFLALIGGNPAEETRFDSLSFPQLVGASIALPFATAALGFQYNFAGFTGIATNFFTVSGPLSVLGTEGVFLLANLLFWTGWINLVAGQFNLVPTYPLDGGHILRVCSESVVSRLPISNRRRIVTTTTLGISLAMIGSLVFIIAAPQLLG</sequence>
<dbReference type="GO" id="GO:0031293">
    <property type="term" value="P:membrane protein intracellular domain proteolysis"/>
    <property type="evidence" value="ECO:0007669"/>
    <property type="project" value="TreeGrafter"/>
</dbReference>
<evidence type="ECO:0000256" key="3">
    <source>
        <dbReference type="ARBA" id="ARBA00022989"/>
    </source>
</evidence>
<accession>A0A830GME9</accession>
<proteinExistence type="predicted"/>
<gene>
    <name evidence="7" type="ORF">GCM10009030_14880</name>
</gene>
<dbReference type="Proteomes" id="UP000605784">
    <property type="component" value="Unassembled WGS sequence"/>
</dbReference>
<keyword evidence="4 5" id="KW-0472">Membrane</keyword>
<comment type="subcellular location">
    <subcellularLocation>
        <location evidence="1">Endomembrane system</location>
        <topology evidence="1">Multi-pass membrane protein</topology>
    </subcellularLocation>
</comment>
<comment type="caution">
    <text evidence="7">The sequence shown here is derived from an EMBL/GenBank/DDBJ whole genome shotgun (WGS) entry which is preliminary data.</text>
</comment>
<evidence type="ECO:0000256" key="1">
    <source>
        <dbReference type="ARBA" id="ARBA00004127"/>
    </source>
</evidence>